<reference evidence="2 3" key="1">
    <citation type="submission" date="2017-03" db="EMBL/GenBank/DDBJ databases">
        <authorList>
            <person name="Afonso C.L."/>
            <person name="Miller P.J."/>
            <person name="Scott M.A."/>
            <person name="Spackman E."/>
            <person name="Goraichik I."/>
            <person name="Dimitrov K.M."/>
            <person name="Suarez D.L."/>
            <person name="Swayne D.E."/>
        </authorList>
    </citation>
    <scope>NUCLEOTIDE SEQUENCE [LARGE SCALE GENOMIC DNA]</scope>
    <source>
        <strain evidence="2 3">CECT 8397</strain>
    </source>
</reference>
<gene>
    <name evidence="2" type="ORF">PSJ8397_02237</name>
</gene>
<dbReference type="Proteomes" id="UP000193623">
    <property type="component" value="Unassembled WGS sequence"/>
</dbReference>
<evidence type="ECO:0000313" key="2">
    <source>
        <dbReference type="EMBL" id="SLN43537.1"/>
    </source>
</evidence>
<accession>A0A1Y5SMG5</accession>
<dbReference type="AlphaFoldDB" id="A0A1Y5SMG5"/>
<name>A0A1Y5SMG5_9RHOB</name>
<keyword evidence="3" id="KW-1185">Reference proteome</keyword>
<dbReference type="InterPro" id="IPR025272">
    <property type="entry name" value="SocA_Panacea"/>
</dbReference>
<dbReference type="Pfam" id="PF13274">
    <property type="entry name" value="SocA_Panacea"/>
    <property type="match status" value="1"/>
</dbReference>
<evidence type="ECO:0000313" key="3">
    <source>
        <dbReference type="Proteomes" id="UP000193623"/>
    </source>
</evidence>
<feature type="domain" description="Antitoxin SocA-like Panacea" evidence="1">
    <location>
        <begin position="5"/>
        <end position="41"/>
    </location>
</feature>
<evidence type="ECO:0000259" key="1">
    <source>
        <dbReference type="Pfam" id="PF13274"/>
    </source>
</evidence>
<sequence>MFDSADLNEDQLSLLEEIYEIYGHMPAFKLSDITHESNGPWDVASREYGFFAPIGNDLIRSHYKQKRETAKKRK</sequence>
<proteinExistence type="predicted"/>
<protein>
    <recommendedName>
        <fullName evidence="1">Antitoxin SocA-like Panacea domain-containing protein</fullName>
    </recommendedName>
</protein>
<organism evidence="2 3">
    <name type="scientific">Pseudooctadecabacter jejudonensis</name>
    <dbReference type="NCBI Taxonomy" id="1391910"/>
    <lineage>
        <taxon>Bacteria</taxon>
        <taxon>Pseudomonadati</taxon>
        <taxon>Pseudomonadota</taxon>
        <taxon>Alphaproteobacteria</taxon>
        <taxon>Rhodobacterales</taxon>
        <taxon>Paracoccaceae</taxon>
        <taxon>Pseudooctadecabacter</taxon>
    </lineage>
</organism>
<dbReference type="EMBL" id="FWFT01000003">
    <property type="protein sequence ID" value="SLN43537.1"/>
    <property type="molecule type" value="Genomic_DNA"/>
</dbReference>